<evidence type="ECO:0000313" key="2">
    <source>
        <dbReference type="EMBL" id="GLK00922.1"/>
    </source>
</evidence>
<organism evidence="2 3">
    <name type="scientific">Microbacterium keratanolyticum</name>
    <dbReference type="NCBI Taxonomy" id="67574"/>
    <lineage>
        <taxon>Bacteria</taxon>
        <taxon>Bacillati</taxon>
        <taxon>Actinomycetota</taxon>
        <taxon>Actinomycetes</taxon>
        <taxon>Micrococcales</taxon>
        <taxon>Microbacteriaceae</taxon>
        <taxon>Microbacterium</taxon>
    </lineage>
</organism>
<proteinExistence type="predicted"/>
<dbReference type="Proteomes" id="UP001142325">
    <property type="component" value="Unassembled WGS sequence"/>
</dbReference>
<dbReference type="AlphaFoldDB" id="A0A9W6M7Y0"/>
<evidence type="ECO:0000256" key="1">
    <source>
        <dbReference type="SAM" id="MobiDB-lite"/>
    </source>
</evidence>
<name>A0A9W6M7Y0_9MICO</name>
<accession>A0A9W6M7Y0</accession>
<evidence type="ECO:0000313" key="3">
    <source>
        <dbReference type="Proteomes" id="UP001142325"/>
    </source>
</evidence>
<reference evidence="2" key="1">
    <citation type="journal article" date="2014" name="Int. J. Syst. Evol. Microbiol.">
        <title>Complete genome sequence of Corynebacterium casei LMG S-19264T (=DSM 44701T), isolated from a smear-ripened cheese.</title>
        <authorList>
            <consortium name="US DOE Joint Genome Institute (JGI-PGF)"/>
            <person name="Walter F."/>
            <person name="Albersmeier A."/>
            <person name="Kalinowski J."/>
            <person name="Ruckert C."/>
        </authorList>
    </citation>
    <scope>NUCLEOTIDE SEQUENCE</scope>
    <source>
        <strain evidence="2">VKM Ac-1958</strain>
    </source>
</reference>
<feature type="region of interest" description="Disordered" evidence="1">
    <location>
        <begin position="14"/>
        <end position="39"/>
    </location>
</feature>
<sequence>MVALDPEQTACFIADGDDHTGLAGPTRQQQPAHHVHDPRQRMRATMLFKDGISEIERWQGFDPDELRHRPSPRITNERTHICQTRIHDVSRDELLVRALDHQS</sequence>
<comment type="caution">
    <text evidence="2">The sequence shown here is derived from an EMBL/GenBank/DDBJ whole genome shotgun (WGS) entry which is preliminary data.</text>
</comment>
<reference evidence="2" key="2">
    <citation type="submission" date="2023-01" db="EMBL/GenBank/DDBJ databases">
        <authorList>
            <person name="Sun Q."/>
            <person name="Evtushenko L."/>
        </authorList>
    </citation>
    <scope>NUCLEOTIDE SEQUENCE</scope>
    <source>
        <strain evidence="2">VKM Ac-1958</strain>
    </source>
</reference>
<protein>
    <submittedName>
        <fullName evidence="2">Uncharacterized protein</fullName>
    </submittedName>
</protein>
<dbReference type="EMBL" id="BSET01000001">
    <property type="protein sequence ID" value="GLK00922.1"/>
    <property type="molecule type" value="Genomic_DNA"/>
</dbReference>
<gene>
    <name evidence="2" type="ORF">GCM10017596_06370</name>
</gene>
<keyword evidence="3" id="KW-1185">Reference proteome</keyword>